<accession>A0ACD1AFX1</accession>
<keyword evidence="2" id="KW-1185">Reference proteome</keyword>
<sequence length="297" mass="33040">MDHVLKIPLGNGSGEVYLKGYPAEGYPIEGYPAEGVSPDKEDQLRPAVIICPGGGYLCIAEQEAEPVARRFAEEGFVPFILYYSIMEQARYRTGQPFKPVLELKEAFRILHQKGKQWGADQKRILLAGSSAGGHLALQYCGEVCCGVPGVAAAEKQSTVAMSEPALLRPAAILLSYPLTDYRYLNQDWSTGEGDLKIDLHRLAKKKIFGTADPDEEQLEALNIIHRLDENLPPTFIWHSRDDGVIDVESSLRLERRLKALGVPCKLHLLEKGIHGEPLENPAWIAIALEWLRGVQRY</sequence>
<dbReference type="Proteomes" id="UP000594014">
    <property type="component" value="Chromosome"/>
</dbReference>
<keyword evidence="1" id="KW-0378">Hydrolase</keyword>
<organism evidence="1 2">
    <name type="scientific">Anoxybacterium hadale</name>
    <dbReference type="NCBI Taxonomy" id="3408580"/>
    <lineage>
        <taxon>Bacteria</taxon>
        <taxon>Bacillati</taxon>
        <taxon>Bacillota</taxon>
        <taxon>Clostridia</taxon>
        <taxon>Peptostreptococcales</taxon>
        <taxon>Anaerovoracaceae</taxon>
        <taxon>Anoxybacterium</taxon>
    </lineage>
</organism>
<proteinExistence type="predicted"/>
<dbReference type="EMBL" id="CP042469">
    <property type="protein sequence ID" value="QOX65208.1"/>
    <property type="molecule type" value="Genomic_DNA"/>
</dbReference>
<name>A0ACD1AFX1_9FIRM</name>
<gene>
    <name evidence="1" type="ORF">FRZ06_18555</name>
</gene>
<evidence type="ECO:0000313" key="1">
    <source>
        <dbReference type="EMBL" id="QOX65208.1"/>
    </source>
</evidence>
<evidence type="ECO:0000313" key="2">
    <source>
        <dbReference type="Proteomes" id="UP000594014"/>
    </source>
</evidence>
<protein>
    <submittedName>
        <fullName evidence="1">Alpha/beta hydrolase</fullName>
    </submittedName>
</protein>
<reference evidence="1" key="1">
    <citation type="submission" date="2019-08" db="EMBL/GenBank/DDBJ databases">
        <title>Genome sequence of Clostridiales bacterium MT110.</title>
        <authorList>
            <person name="Cao J."/>
        </authorList>
    </citation>
    <scope>NUCLEOTIDE SEQUENCE</scope>
    <source>
        <strain evidence="1">MT110</strain>
    </source>
</reference>